<dbReference type="EC" id="1.1.1.27" evidence="3 8"/>
<reference evidence="11" key="1">
    <citation type="submission" date="2011-06" db="EMBL/GenBank/DDBJ databases">
        <title>Characterization of a highly pathogenic TSV isolate from Colombia.</title>
        <authorList>
            <person name="Aranguren L.F."/>
            <person name="Tang K."/>
        </authorList>
    </citation>
    <scope>NUCLEOTIDE SEQUENCE</scope>
    <source>
        <strain evidence="11">DSM1153</strain>
    </source>
</reference>
<dbReference type="VEuPathDB" id="FungiDB:CCM_08025"/>
<evidence type="ECO:0000259" key="9">
    <source>
        <dbReference type="Pfam" id="PF00056"/>
    </source>
</evidence>
<dbReference type="InterPro" id="IPR036291">
    <property type="entry name" value="NAD(P)-bd_dom_sf"/>
</dbReference>
<dbReference type="PIRSF" id="PIRSF000102">
    <property type="entry name" value="Lac_mal_DH"/>
    <property type="match status" value="1"/>
</dbReference>
<accession>J3SFR1</accession>
<keyword evidence="5 7" id="KW-0520">NAD</keyword>
<name>J3SFR1_CORMI</name>
<evidence type="ECO:0000256" key="4">
    <source>
        <dbReference type="ARBA" id="ARBA00023002"/>
    </source>
</evidence>
<feature type="binding site" evidence="7">
    <location>
        <position position="137"/>
    </location>
    <ligand>
        <name>NAD(+)</name>
        <dbReference type="ChEBI" id="CHEBI:57540"/>
    </ligand>
</feature>
<dbReference type="EMBL" id="JN121121">
    <property type="protein sequence ID" value="AFK23393.1"/>
    <property type="molecule type" value="Genomic_DNA"/>
</dbReference>
<feature type="binding site" evidence="7">
    <location>
        <begin position="52"/>
        <end position="57"/>
    </location>
    <ligand>
        <name>NAD(+)</name>
        <dbReference type="ChEBI" id="CHEBI:57540"/>
    </ligand>
</feature>
<feature type="binding site" evidence="7">
    <location>
        <position position="77"/>
    </location>
    <ligand>
        <name>NAD(+)</name>
        <dbReference type="ChEBI" id="CHEBI:57540"/>
    </ligand>
</feature>
<comment type="pathway">
    <text evidence="1 8">Fermentation; pyruvate fermentation to lactate; (S)-lactate from pyruvate: step 1/1.</text>
</comment>
<dbReference type="PROSITE" id="PS00064">
    <property type="entry name" value="L_LDH"/>
    <property type="match status" value="1"/>
</dbReference>
<feature type="active site" description="Proton acceptor" evidence="6">
    <location>
        <position position="217"/>
    </location>
</feature>
<sequence length="355" mass="38791">MGFVLSALLFQPLYPPRFPVSSLASFHSHLHVDVSFSHIMSDFQGPRIAIIGIGKVGAAVAYSIIHKQIASEVLILDLKEDFQDAQVQDLRDSTSFGISPRVRPGTWKECGQCDIIVFTAGTNQKAGESRLALLQRNLGVIRGGFEKMAPFKEDAILVMVTNPVDIMTYFAVKYSGLPASQVFGSGTILDTTRLKDTIAQRAKVAPRAVHAYVVGEHGDSQTIAWSNMAIGGIPVDQVLPLDVDEKHEVAEFVRFKADRLNKVKGETSFGIGAVISSICTSILLDERHVLPLSHYHSDYGMCFSKPAIIGRRGIVKSLDILLDEDEQASLEKSINKLKTVAYATENPEPAIASRL</sequence>
<reference evidence="11" key="2">
    <citation type="journal article" date="2012" name="FEMS Microbiol. Lett.">
        <title>The nonribosomal peptide and polyketide synthetic gene clusters in two strains of entomopathogenic fungi in Cordyceps.</title>
        <authorList>
            <person name="Wang W.J."/>
            <person name="Vogel H."/>
            <person name="Yao Y.J."/>
            <person name="Ping L."/>
        </authorList>
    </citation>
    <scope>NUCLEOTIDE SEQUENCE</scope>
    <source>
        <strain evidence="11">DSM1153</strain>
    </source>
</reference>
<dbReference type="VEuPathDB" id="FungiDB:A9K55_007001"/>
<gene>
    <name evidence="11" type="primary">CMKN6</name>
</gene>
<dbReference type="InterPro" id="IPR018177">
    <property type="entry name" value="L-lactate_DH_AS"/>
</dbReference>
<dbReference type="InterPro" id="IPR015955">
    <property type="entry name" value="Lactate_DH/Glyco_Ohase_4_C"/>
</dbReference>
<feature type="binding site" evidence="7">
    <location>
        <begin position="160"/>
        <end position="162"/>
    </location>
    <ligand>
        <name>NAD(+)</name>
        <dbReference type="ChEBI" id="CHEBI:57540"/>
    </ligand>
</feature>
<dbReference type="SUPFAM" id="SSF51735">
    <property type="entry name" value="NAD(P)-binding Rossmann-fold domains"/>
    <property type="match status" value="1"/>
</dbReference>
<evidence type="ECO:0000256" key="5">
    <source>
        <dbReference type="ARBA" id="ARBA00023027"/>
    </source>
</evidence>
<dbReference type="Pfam" id="PF00056">
    <property type="entry name" value="Ldh_1_N"/>
    <property type="match status" value="1"/>
</dbReference>
<dbReference type="PRINTS" id="PR00086">
    <property type="entry name" value="LLDHDRGNASE"/>
</dbReference>
<evidence type="ECO:0000259" key="10">
    <source>
        <dbReference type="Pfam" id="PF02866"/>
    </source>
</evidence>
<evidence type="ECO:0000256" key="1">
    <source>
        <dbReference type="ARBA" id="ARBA00004843"/>
    </source>
</evidence>
<feature type="domain" description="Lactate/malate dehydrogenase N-terminal" evidence="9">
    <location>
        <begin position="47"/>
        <end position="184"/>
    </location>
</feature>
<dbReference type="GO" id="GO:0004459">
    <property type="term" value="F:L-lactate dehydrogenase (NAD+) activity"/>
    <property type="evidence" value="ECO:0007669"/>
    <property type="project" value="UniProtKB-EC"/>
</dbReference>
<comment type="similarity">
    <text evidence="2">Belongs to the LDH/MDH superfamily. LDH family.</text>
</comment>
<dbReference type="PANTHER" id="PTHR43128">
    <property type="entry name" value="L-2-HYDROXYCARBOXYLATE DEHYDROGENASE (NAD(P)(+))"/>
    <property type="match status" value="1"/>
</dbReference>
<proteinExistence type="inferred from homology"/>
<keyword evidence="4 8" id="KW-0560">Oxidoreductase</keyword>
<dbReference type="InterPro" id="IPR022383">
    <property type="entry name" value="Lactate/malate_DH_C"/>
</dbReference>
<evidence type="ECO:0000256" key="7">
    <source>
        <dbReference type="PIRSR" id="PIRSR000102-3"/>
    </source>
</evidence>
<dbReference type="UniPathway" id="UPA00554">
    <property type="reaction ID" value="UER00611"/>
</dbReference>
<evidence type="ECO:0000256" key="6">
    <source>
        <dbReference type="PIRSR" id="PIRSR000102-1"/>
    </source>
</evidence>
<dbReference type="SUPFAM" id="SSF56327">
    <property type="entry name" value="LDH C-terminal domain-like"/>
    <property type="match status" value="1"/>
</dbReference>
<dbReference type="PANTHER" id="PTHR43128:SF16">
    <property type="entry name" value="L-LACTATE DEHYDROGENASE"/>
    <property type="match status" value="1"/>
</dbReference>
<comment type="catalytic activity">
    <reaction evidence="8">
        <text>(S)-lactate + NAD(+) = pyruvate + NADH + H(+)</text>
        <dbReference type="Rhea" id="RHEA:23444"/>
        <dbReference type="ChEBI" id="CHEBI:15361"/>
        <dbReference type="ChEBI" id="CHEBI:15378"/>
        <dbReference type="ChEBI" id="CHEBI:16651"/>
        <dbReference type="ChEBI" id="CHEBI:57540"/>
        <dbReference type="ChEBI" id="CHEBI:57945"/>
        <dbReference type="EC" id="1.1.1.27"/>
    </reaction>
</comment>
<dbReference type="GO" id="GO:0006089">
    <property type="term" value="P:lactate metabolic process"/>
    <property type="evidence" value="ECO:0007669"/>
    <property type="project" value="TreeGrafter"/>
</dbReference>
<dbReference type="InterPro" id="IPR001557">
    <property type="entry name" value="L-lactate/malate_DH"/>
</dbReference>
<feature type="domain" description="Lactate/malate dehydrogenase C-terminal" evidence="10">
    <location>
        <begin position="187"/>
        <end position="339"/>
    </location>
</feature>
<evidence type="ECO:0000256" key="8">
    <source>
        <dbReference type="RuleBase" id="RU000496"/>
    </source>
</evidence>
<evidence type="ECO:0000256" key="3">
    <source>
        <dbReference type="ARBA" id="ARBA00012967"/>
    </source>
</evidence>
<protein>
    <recommendedName>
        <fullName evidence="3 8">L-lactate dehydrogenase</fullName>
        <ecNumber evidence="3 8">1.1.1.27</ecNumber>
    </recommendedName>
</protein>
<dbReference type="Pfam" id="PF02866">
    <property type="entry name" value="Ldh_1_C"/>
    <property type="match status" value="1"/>
</dbReference>
<dbReference type="Gene3D" id="3.90.110.10">
    <property type="entry name" value="Lactate dehydrogenase/glycoside hydrolase, family 4, C-terminal"/>
    <property type="match status" value="1"/>
</dbReference>
<dbReference type="InterPro" id="IPR001236">
    <property type="entry name" value="Lactate/malate_DH_N"/>
</dbReference>
<organism evidence="11">
    <name type="scientific">Cordyceps militaris</name>
    <name type="common">Caterpillar fungus</name>
    <name type="synonym">Clavaria militaris</name>
    <dbReference type="NCBI Taxonomy" id="73501"/>
    <lineage>
        <taxon>Eukaryota</taxon>
        <taxon>Fungi</taxon>
        <taxon>Dikarya</taxon>
        <taxon>Ascomycota</taxon>
        <taxon>Pezizomycotina</taxon>
        <taxon>Sordariomycetes</taxon>
        <taxon>Hypocreomycetidae</taxon>
        <taxon>Hypocreales</taxon>
        <taxon>Cordycipitaceae</taxon>
        <taxon>Cordyceps</taxon>
    </lineage>
</organism>
<evidence type="ECO:0000313" key="11">
    <source>
        <dbReference type="EMBL" id="AFK23393.1"/>
    </source>
</evidence>
<dbReference type="AlphaFoldDB" id="J3SFR1"/>
<dbReference type="CDD" id="cd00300">
    <property type="entry name" value="LDH_like"/>
    <property type="match status" value="1"/>
</dbReference>
<evidence type="ECO:0000256" key="2">
    <source>
        <dbReference type="ARBA" id="ARBA00006054"/>
    </source>
</evidence>
<dbReference type="Gene3D" id="3.40.50.720">
    <property type="entry name" value="NAD(P)-binding Rossmann-like Domain"/>
    <property type="match status" value="1"/>
</dbReference>